<keyword evidence="8" id="KW-1185">Reference proteome</keyword>
<name>A0A0D1ZRT1_EXOME</name>
<evidence type="ECO:0000256" key="4">
    <source>
        <dbReference type="ARBA" id="ARBA00023136"/>
    </source>
</evidence>
<dbReference type="VEuPathDB" id="FungiDB:PV10_06861"/>
<evidence type="ECO:0000256" key="1">
    <source>
        <dbReference type="ARBA" id="ARBA00004141"/>
    </source>
</evidence>
<dbReference type="OrthoDB" id="5243606at2759"/>
<feature type="region of interest" description="Disordered" evidence="5">
    <location>
        <begin position="154"/>
        <end position="185"/>
    </location>
</feature>
<dbReference type="PANTHER" id="PTHR23501">
    <property type="entry name" value="MAJOR FACILITATOR SUPERFAMILY"/>
    <property type="match status" value="1"/>
</dbReference>
<keyword evidence="3 6" id="KW-1133">Transmembrane helix</keyword>
<protein>
    <recommendedName>
        <fullName evidence="9">Major facilitator superfamily (MFS) profile domain-containing protein</fullName>
    </recommendedName>
</protein>
<dbReference type="AlphaFoldDB" id="A0A0D1ZRT1"/>
<gene>
    <name evidence="7" type="ORF">PV10_06861</name>
</gene>
<reference evidence="7 8" key="1">
    <citation type="submission" date="2015-01" db="EMBL/GenBank/DDBJ databases">
        <title>The Genome Sequence of Exophiala mesophila CBS40295.</title>
        <authorList>
            <consortium name="The Broad Institute Genomics Platform"/>
            <person name="Cuomo C."/>
            <person name="de Hoog S."/>
            <person name="Gorbushina A."/>
            <person name="Stielow B."/>
            <person name="Teixiera M."/>
            <person name="Abouelleil A."/>
            <person name="Chapman S.B."/>
            <person name="Priest M."/>
            <person name="Young S.K."/>
            <person name="Wortman J."/>
            <person name="Nusbaum C."/>
            <person name="Birren B."/>
        </authorList>
    </citation>
    <scope>NUCLEOTIDE SEQUENCE [LARGE SCALE GENOMIC DNA]</scope>
    <source>
        <strain evidence="7 8">CBS 40295</strain>
    </source>
</reference>
<dbReference type="SUPFAM" id="SSF103473">
    <property type="entry name" value="MFS general substrate transporter"/>
    <property type="match status" value="1"/>
</dbReference>
<dbReference type="HOGENOM" id="CLU_1461326_0_0_1"/>
<dbReference type="InterPro" id="IPR036259">
    <property type="entry name" value="MFS_trans_sf"/>
</dbReference>
<evidence type="ECO:0000256" key="2">
    <source>
        <dbReference type="ARBA" id="ARBA00022692"/>
    </source>
</evidence>
<comment type="subcellular location">
    <subcellularLocation>
        <location evidence="1">Membrane</location>
        <topology evidence="1">Multi-pass membrane protein</topology>
    </subcellularLocation>
</comment>
<evidence type="ECO:0000256" key="6">
    <source>
        <dbReference type="SAM" id="Phobius"/>
    </source>
</evidence>
<sequence length="185" mass="19829">MATATLTDRISAEACESGEIMPRATDEGSPKPETTYLGPGHLVLLMLALALVVLMVTLHISVVATAIPKITDEFNTIADIGWYAAAYSLSTAALQPLTGKAYNGDNQGPWRQCCRSTSFDGIQRGRGAGILSCARLRLLWLDYLLGHMEHKDGDEEKQIEERGCGGKSMKFGPGLEGGISRTSNA</sequence>
<dbReference type="RefSeq" id="XP_016221037.1">
    <property type="nucleotide sequence ID" value="XM_016371705.1"/>
</dbReference>
<dbReference type="Proteomes" id="UP000054302">
    <property type="component" value="Unassembled WGS sequence"/>
</dbReference>
<organism evidence="7 8">
    <name type="scientific">Exophiala mesophila</name>
    <name type="common">Black yeast-like fungus</name>
    <dbReference type="NCBI Taxonomy" id="212818"/>
    <lineage>
        <taxon>Eukaryota</taxon>
        <taxon>Fungi</taxon>
        <taxon>Dikarya</taxon>
        <taxon>Ascomycota</taxon>
        <taxon>Pezizomycotina</taxon>
        <taxon>Eurotiomycetes</taxon>
        <taxon>Chaetothyriomycetidae</taxon>
        <taxon>Chaetothyriales</taxon>
        <taxon>Herpotrichiellaceae</taxon>
        <taxon>Exophiala</taxon>
    </lineage>
</organism>
<proteinExistence type="predicted"/>
<feature type="compositionally biased region" description="Basic and acidic residues" evidence="5">
    <location>
        <begin position="154"/>
        <end position="164"/>
    </location>
</feature>
<evidence type="ECO:0008006" key="9">
    <source>
        <dbReference type="Google" id="ProtNLM"/>
    </source>
</evidence>
<evidence type="ECO:0000256" key="5">
    <source>
        <dbReference type="SAM" id="MobiDB-lite"/>
    </source>
</evidence>
<dbReference type="GO" id="GO:0005886">
    <property type="term" value="C:plasma membrane"/>
    <property type="evidence" value="ECO:0007669"/>
    <property type="project" value="TreeGrafter"/>
</dbReference>
<dbReference type="PANTHER" id="PTHR23501:SF198">
    <property type="entry name" value="AZOLE RESISTANCE PROTEIN 1-RELATED"/>
    <property type="match status" value="1"/>
</dbReference>
<keyword evidence="2 6" id="KW-0812">Transmembrane</keyword>
<dbReference type="Gene3D" id="1.20.1250.20">
    <property type="entry name" value="MFS general substrate transporter like domains"/>
    <property type="match status" value="1"/>
</dbReference>
<accession>A0A0D1ZRT1</accession>
<dbReference type="GeneID" id="27324706"/>
<keyword evidence="4 6" id="KW-0472">Membrane</keyword>
<feature type="transmembrane region" description="Helical" evidence="6">
    <location>
        <begin position="42"/>
        <end position="67"/>
    </location>
</feature>
<dbReference type="EMBL" id="KN847524">
    <property type="protein sequence ID" value="KIV89463.1"/>
    <property type="molecule type" value="Genomic_DNA"/>
</dbReference>
<evidence type="ECO:0000256" key="3">
    <source>
        <dbReference type="ARBA" id="ARBA00022989"/>
    </source>
</evidence>
<dbReference type="GO" id="GO:0022857">
    <property type="term" value="F:transmembrane transporter activity"/>
    <property type="evidence" value="ECO:0007669"/>
    <property type="project" value="TreeGrafter"/>
</dbReference>
<evidence type="ECO:0000313" key="7">
    <source>
        <dbReference type="EMBL" id="KIV89463.1"/>
    </source>
</evidence>
<evidence type="ECO:0000313" key="8">
    <source>
        <dbReference type="Proteomes" id="UP000054302"/>
    </source>
</evidence>